<feature type="compositionally biased region" description="Polar residues" evidence="4">
    <location>
        <begin position="35"/>
        <end position="45"/>
    </location>
</feature>
<keyword evidence="7" id="KW-1185">Reference proteome</keyword>
<feature type="domain" description="Uracil-DNA glycosylase-like" evidence="5">
    <location>
        <begin position="97"/>
        <end position="266"/>
    </location>
</feature>
<dbReference type="FunFam" id="3.40.470.10:FF:000010">
    <property type="entry name" value="G/U mismatch-specific DNA glycosylase"/>
    <property type="match status" value="1"/>
</dbReference>
<reference evidence="6" key="1">
    <citation type="journal article" date="2020" name="Stud. Mycol.">
        <title>101 Dothideomycetes genomes: a test case for predicting lifestyles and emergence of pathogens.</title>
        <authorList>
            <person name="Haridas S."/>
            <person name="Albert R."/>
            <person name="Binder M."/>
            <person name="Bloem J."/>
            <person name="Labutti K."/>
            <person name="Salamov A."/>
            <person name="Andreopoulos B."/>
            <person name="Baker S."/>
            <person name="Barry K."/>
            <person name="Bills G."/>
            <person name="Bluhm B."/>
            <person name="Cannon C."/>
            <person name="Castanera R."/>
            <person name="Culley D."/>
            <person name="Daum C."/>
            <person name="Ezra D."/>
            <person name="Gonzalez J."/>
            <person name="Henrissat B."/>
            <person name="Kuo A."/>
            <person name="Liang C."/>
            <person name="Lipzen A."/>
            <person name="Lutzoni F."/>
            <person name="Magnuson J."/>
            <person name="Mondo S."/>
            <person name="Nolan M."/>
            <person name="Ohm R."/>
            <person name="Pangilinan J."/>
            <person name="Park H.-J."/>
            <person name="Ramirez L."/>
            <person name="Alfaro M."/>
            <person name="Sun H."/>
            <person name="Tritt A."/>
            <person name="Yoshinaga Y."/>
            <person name="Zwiers L.-H."/>
            <person name="Turgeon B."/>
            <person name="Goodwin S."/>
            <person name="Spatafora J."/>
            <person name="Crous P."/>
            <person name="Grigoriev I."/>
        </authorList>
    </citation>
    <scope>NUCLEOTIDE SEQUENCE</scope>
    <source>
        <strain evidence="6">ATCC 36951</strain>
    </source>
</reference>
<dbReference type="EMBL" id="ML993588">
    <property type="protein sequence ID" value="KAF2169339.1"/>
    <property type="molecule type" value="Genomic_DNA"/>
</dbReference>
<dbReference type="InterPro" id="IPR015637">
    <property type="entry name" value="MUG/TDG"/>
</dbReference>
<sequence length="292" mass="32613">MADLPEEENTKLDGNEVSEASAAAFKASLERFKHSSGNAGETTPTVPSPIRRSTRKRQLRSTEDPTTTPPTKRKRKSSSKYAPPTTYAHLSPLVDVLAPNLITIFVGFNPGIKTATSGHAYAHPSNLFWKLLHSSGCTDERLKPEQDVDLPQLYSMGNTNIVSRPSKDAGELSKSEMAAGTPILESKVREFKPESVCLVGKGIWEAIWRWRYGRPIKKDEFRYGWQDEGERMGNGDGWEGAWVFVATATSGLAAGLRPHEKEAIWRPFGEWVSQRRRERREAEGVKGDEEEE</sequence>
<dbReference type="SUPFAM" id="SSF52141">
    <property type="entry name" value="Uracil-DNA glycosylase-like"/>
    <property type="match status" value="1"/>
</dbReference>
<organism evidence="6 7">
    <name type="scientific">Zasmidium cellare ATCC 36951</name>
    <dbReference type="NCBI Taxonomy" id="1080233"/>
    <lineage>
        <taxon>Eukaryota</taxon>
        <taxon>Fungi</taxon>
        <taxon>Dikarya</taxon>
        <taxon>Ascomycota</taxon>
        <taxon>Pezizomycotina</taxon>
        <taxon>Dothideomycetes</taxon>
        <taxon>Dothideomycetidae</taxon>
        <taxon>Mycosphaerellales</taxon>
        <taxon>Mycosphaerellaceae</taxon>
        <taxon>Zasmidium</taxon>
    </lineage>
</organism>
<dbReference type="CDD" id="cd10028">
    <property type="entry name" value="UDG-F2_TDG_MUG"/>
    <property type="match status" value="1"/>
</dbReference>
<dbReference type="GO" id="GO:0004844">
    <property type="term" value="F:uracil DNA N-glycosylase activity"/>
    <property type="evidence" value="ECO:0007669"/>
    <property type="project" value="TreeGrafter"/>
</dbReference>
<dbReference type="Proteomes" id="UP000799537">
    <property type="component" value="Unassembled WGS sequence"/>
</dbReference>
<dbReference type="OrthoDB" id="565731at2759"/>
<evidence type="ECO:0000259" key="5">
    <source>
        <dbReference type="Pfam" id="PF03167"/>
    </source>
</evidence>
<evidence type="ECO:0000256" key="2">
    <source>
        <dbReference type="ARBA" id="ARBA00022801"/>
    </source>
</evidence>
<dbReference type="Gene3D" id="3.40.470.10">
    <property type="entry name" value="Uracil-DNA glycosylase-like domain"/>
    <property type="match status" value="1"/>
</dbReference>
<feature type="region of interest" description="Disordered" evidence="4">
    <location>
        <begin position="28"/>
        <end position="84"/>
    </location>
</feature>
<keyword evidence="2" id="KW-0378">Hydrolase</keyword>
<evidence type="ECO:0000256" key="3">
    <source>
        <dbReference type="ARBA" id="ARBA00023204"/>
    </source>
</evidence>
<keyword evidence="3" id="KW-0234">DNA repair</keyword>
<dbReference type="RefSeq" id="XP_033670228.1">
    <property type="nucleotide sequence ID" value="XM_033816342.1"/>
</dbReference>
<dbReference type="GO" id="GO:0006285">
    <property type="term" value="P:base-excision repair, AP site formation"/>
    <property type="evidence" value="ECO:0007669"/>
    <property type="project" value="InterPro"/>
</dbReference>
<dbReference type="PANTHER" id="PTHR12159">
    <property type="entry name" value="G/T AND G/U MISMATCH-SPECIFIC DNA GLYCOSYLASE"/>
    <property type="match status" value="1"/>
</dbReference>
<evidence type="ECO:0000256" key="1">
    <source>
        <dbReference type="ARBA" id="ARBA00022763"/>
    </source>
</evidence>
<dbReference type="GO" id="GO:0008263">
    <property type="term" value="F:pyrimidine-specific mismatch base pair DNA N-glycosylase activity"/>
    <property type="evidence" value="ECO:0007669"/>
    <property type="project" value="TreeGrafter"/>
</dbReference>
<gene>
    <name evidence="6" type="ORF">M409DRAFT_65038</name>
</gene>
<dbReference type="InterPro" id="IPR036895">
    <property type="entry name" value="Uracil-DNA_glycosylase-like_sf"/>
</dbReference>
<evidence type="ECO:0000313" key="7">
    <source>
        <dbReference type="Proteomes" id="UP000799537"/>
    </source>
</evidence>
<evidence type="ECO:0000256" key="4">
    <source>
        <dbReference type="SAM" id="MobiDB-lite"/>
    </source>
</evidence>
<dbReference type="GeneID" id="54569614"/>
<dbReference type="PANTHER" id="PTHR12159:SF9">
    <property type="entry name" value="G_T MISMATCH-SPECIFIC THYMINE DNA GLYCOSYLASE"/>
    <property type="match status" value="1"/>
</dbReference>
<proteinExistence type="predicted"/>
<dbReference type="InterPro" id="IPR005122">
    <property type="entry name" value="Uracil-DNA_glycosylase-like"/>
</dbReference>
<evidence type="ECO:0000313" key="6">
    <source>
        <dbReference type="EMBL" id="KAF2169339.1"/>
    </source>
</evidence>
<dbReference type="AlphaFoldDB" id="A0A6A6CU70"/>
<keyword evidence="1" id="KW-0227">DNA damage</keyword>
<protein>
    <recommendedName>
        <fullName evidence="5">Uracil-DNA glycosylase-like domain-containing protein</fullName>
    </recommendedName>
</protein>
<name>A0A6A6CU70_ZASCE</name>
<dbReference type="Pfam" id="PF03167">
    <property type="entry name" value="UDG"/>
    <property type="match status" value="1"/>
</dbReference>
<accession>A0A6A6CU70</accession>